<keyword evidence="9" id="KW-0368">Histidine biosynthesis</keyword>
<dbReference type="Proteomes" id="UP000182658">
    <property type="component" value="Unassembled WGS sequence"/>
</dbReference>
<dbReference type="Pfam" id="PF00155">
    <property type="entry name" value="Aminotran_1_2"/>
    <property type="match status" value="1"/>
</dbReference>
<evidence type="ECO:0000313" key="15">
    <source>
        <dbReference type="Proteomes" id="UP000182658"/>
    </source>
</evidence>
<dbReference type="InterPro" id="IPR004839">
    <property type="entry name" value="Aminotransferase_I/II_large"/>
</dbReference>
<evidence type="ECO:0000256" key="6">
    <source>
        <dbReference type="ARBA" id="ARBA00022605"/>
    </source>
</evidence>
<comment type="pathway">
    <text evidence="2">Amino-acid biosynthesis; L-histidine biosynthesis; L-histidine from 5-phospho-alpha-D-ribose 1-diphosphate: step 7/9.</text>
</comment>
<dbReference type="InterPro" id="IPR005861">
    <property type="entry name" value="HisP_aminotrans"/>
</dbReference>
<organism evidence="14 15">
    <name type="scientific">Coniochaeta ligniaria NRRL 30616</name>
    <dbReference type="NCBI Taxonomy" id="1408157"/>
    <lineage>
        <taxon>Eukaryota</taxon>
        <taxon>Fungi</taxon>
        <taxon>Dikarya</taxon>
        <taxon>Ascomycota</taxon>
        <taxon>Pezizomycotina</taxon>
        <taxon>Sordariomycetes</taxon>
        <taxon>Sordariomycetidae</taxon>
        <taxon>Coniochaetales</taxon>
        <taxon>Coniochaetaceae</taxon>
        <taxon>Coniochaeta</taxon>
    </lineage>
</organism>
<dbReference type="GO" id="GO:0030170">
    <property type="term" value="F:pyridoxal phosphate binding"/>
    <property type="evidence" value="ECO:0007669"/>
    <property type="project" value="InterPro"/>
</dbReference>
<dbReference type="PROSITE" id="PS00599">
    <property type="entry name" value="AA_TRANSFER_CLASS_2"/>
    <property type="match status" value="1"/>
</dbReference>
<dbReference type="InterPro" id="IPR015424">
    <property type="entry name" value="PyrdxlP-dep_Trfase"/>
</dbReference>
<evidence type="ECO:0000256" key="3">
    <source>
        <dbReference type="ARBA" id="ARBA00008392"/>
    </source>
</evidence>
<keyword evidence="15" id="KW-1185">Reference proteome</keyword>
<dbReference type="STRING" id="1408157.A0A1J7IHS7"/>
<dbReference type="NCBIfam" id="TIGR01141">
    <property type="entry name" value="hisC"/>
    <property type="match status" value="1"/>
</dbReference>
<dbReference type="Gene3D" id="3.40.640.10">
    <property type="entry name" value="Type I PLP-dependent aspartate aminotransferase-like (Major domain)"/>
    <property type="match status" value="1"/>
</dbReference>
<protein>
    <recommendedName>
        <fullName evidence="4">histidinol-phosphate transaminase</fullName>
        <ecNumber evidence="4">2.6.1.9</ecNumber>
    </recommendedName>
    <alternativeName>
        <fullName evidence="10">Imidazole acetol-phosphate transaminase</fullName>
    </alternativeName>
</protein>
<sequence length="424" mass="45595">MATKSPFNLSRCARPNILALQPYTSTRDDYANDDGVILLDANENNFGPCVPIAKDASSDAAAANTAHGITVQSALDPAALQLHRYPDAHQIPLRQAFCDLRNTCKDTAARPLTPDNVCLGVGSDESIDGIIRAFCTPGKDKILVCPPTYAMYQVSSDVNDVGVVKVDLDAEKGFALRPDAIAEALSGDASIKVVFICSPANPTGNLIPHADIKKVLQHPTWNGVVVVDEAYIDFAPTTSLVEEVNMWPNLIVTHTMSKAFGLAAVRLGLTYSPHPISQLLNNLRGPYNMSAPTVALAAAALQPEARARQEENQAKMAEQRDRLIRELPKIPGVGKFLGGFSTNFILVQFLSKPADEGGVPDNAIATAVMHDLATESKVLVRYRGTQVGCLGSLRISVGTEQEVTKVLARIRKTLKDGYGLKTKQ</sequence>
<evidence type="ECO:0000256" key="5">
    <source>
        <dbReference type="ARBA" id="ARBA00022576"/>
    </source>
</evidence>
<evidence type="ECO:0000256" key="2">
    <source>
        <dbReference type="ARBA" id="ARBA00005011"/>
    </source>
</evidence>
<dbReference type="InterPro" id="IPR001917">
    <property type="entry name" value="Aminotrans_II_pyridoxalP_BS"/>
</dbReference>
<evidence type="ECO:0000256" key="12">
    <source>
        <dbReference type="RuleBase" id="RU003693"/>
    </source>
</evidence>
<dbReference type="GO" id="GO:0004400">
    <property type="term" value="F:histidinol-phosphate transaminase activity"/>
    <property type="evidence" value="ECO:0007669"/>
    <property type="project" value="UniProtKB-EC"/>
</dbReference>
<dbReference type="EC" id="2.6.1.9" evidence="4"/>
<dbReference type="OrthoDB" id="2015537at2759"/>
<dbReference type="PANTHER" id="PTHR42885">
    <property type="entry name" value="HISTIDINOL-PHOSPHATE AMINOTRANSFERASE-RELATED"/>
    <property type="match status" value="1"/>
</dbReference>
<evidence type="ECO:0000256" key="11">
    <source>
        <dbReference type="ARBA" id="ARBA00047481"/>
    </source>
</evidence>
<feature type="domain" description="Aminotransferase class I/classII large" evidence="13">
    <location>
        <begin position="58"/>
        <end position="410"/>
    </location>
</feature>
<evidence type="ECO:0000256" key="4">
    <source>
        <dbReference type="ARBA" id="ARBA00012748"/>
    </source>
</evidence>
<keyword evidence="6" id="KW-0028">Amino-acid biosynthesis</keyword>
<evidence type="ECO:0000256" key="7">
    <source>
        <dbReference type="ARBA" id="ARBA00022679"/>
    </source>
</evidence>
<evidence type="ECO:0000256" key="8">
    <source>
        <dbReference type="ARBA" id="ARBA00022898"/>
    </source>
</evidence>
<comment type="catalytic activity">
    <reaction evidence="11">
        <text>L-histidinol phosphate + 2-oxoglutarate = 3-(imidazol-4-yl)-2-oxopropyl phosphate + L-glutamate</text>
        <dbReference type="Rhea" id="RHEA:23744"/>
        <dbReference type="ChEBI" id="CHEBI:16810"/>
        <dbReference type="ChEBI" id="CHEBI:29985"/>
        <dbReference type="ChEBI" id="CHEBI:57766"/>
        <dbReference type="ChEBI" id="CHEBI:57980"/>
        <dbReference type="EC" id="2.6.1.9"/>
    </reaction>
</comment>
<comment type="similarity">
    <text evidence="3 12">Belongs to the class-II pyridoxal-phosphate-dependent aminotransferase family.</text>
</comment>
<dbReference type="PANTHER" id="PTHR42885:SF2">
    <property type="entry name" value="HISTIDINOL-PHOSPHATE AMINOTRANSFERASE"/>
    <property type="match status" value="1"/>
</dbReference>
<dbReference type="AlphaFoldDB" id="A0A1J7IHS7"/>
<proteinExistence type="inferred from homology"/>
<keyword evidence="5 14" id="KW-0032">Aminotransferase</keyword>
<evidence type="ECO:0000313" key="14">
    <source>
        <dbReference type="EMBL" id="OIW26949.1"/>
    </source>
</evidence>
<dbReference type="InParanoid" id="A0A1J7IHS7"/>
<name>A0A1J7IHS7_9PEZI</name>
<dbReference type="SUPFAM" id="SSF53383">
    <property type="entry name" value="PLP-dependent transferases"/>
    <property type="match status" value="1"/>
</dbReference>
<keyword evidence="7 14" id="KW-0808">Transferase</keyword>
<dbReference type="FunCoup" id="A0A1J7IHS7">
    <property type="interactions" value="194"/>
</dbReference>
<dbReference type="InterPro" id="IPR015421">
    <property type="entry name" value="PyrdxlP-dep_Trfase_major"/>
</dbReference>
<reference evidence="14 15" key="1">
    <citation type="submission" date="2016-10" db="EMBL/GenBank/DDBJ databases">
        <title>Draft genome sequence of Coniochaeta ligniaria NRRL30616, a lignocellulolytic fungus for bioabatement of inhibitors in plant biomass hydrolysates.</title>
        <authorList>
            <consortium name="DOE Joint Genome Institute"/>
            <person name="Jimenez D.J."/>
            <person name="Hector R.E."/>
            <person name="Riley R."/>
            <person name="Sun H."/>
            <person name="Grigoriev I.V."/>
            <person name="Van Elsas J.D."/>
            <person name="Nichols N.N."/>
        </authorList>
    </citation>
    <scope>NUCLEOTIDE SEQUENCE [LARGE SCALE GENOMIC DNA]</scope>
    <source>
        <strain evidence="14 15">NRRL 30616</strain>
    </source>
</reference>
<dbReference type="CDD" id="cd00609">
    <property type="entry name" value="AAT_like"/>
    <property type="match status" value="1"/>
</dbReference>
<accession>A0A1J7IHS7</accession>
<gene>
    <name evidence="14" type="ORF">CONLIGDRAFT_717133</name>
</gene>
<keyword evidence="8 12" id="KW-0663">Pyridoxal phosphate</keyword>
<dbReference type="GO" id="GO:0000105">
    <property type="term" value="P:L-histidine biosynthetic process"/>
    <property type="evidence" value="ECO:0007669"/>
    <property type="project" value="UniProtKB-KW"/>
</dbReference>
<dbReference type="InterPro" id="IPR015422">
    <property type="entry name" value="PyrdxlP-dep_Trfase_small"/>
</dbReference>
<evidence type="ECO:0000256" key="10">
    <source>
        <dbReference type="ARBA" id="ARBA00030262"/>
    </source>
</evidence>
<dbReference type="EMBL" id="KV875100">
    <property type="protein sequence ID" value="OIW26949.1"/>
    <property type="molecule type" value="Genomic_DNA"/>
</dbReference>
<comment type="cofactor">
    <cofactor evidence="1 12">
        <name>pyridoxal 5'-phosphate</name>
        <dbReference type="ChEBI" id="CHEBI:597326"/>
    </cofactor>
</comment>
<evidence type="ECO:0000259" key="13">
    <source>
        <dbReference type="Pfam" id="PF00155"/>
    </source>
</evidence>
<evidence type="ECO:0000256" key="9">
    <source>
        <dbReference type="ARBA" id="ARBA00023102"/>
    </source>
</evidence>
<dbReference type="Gene3D" id="3.90.1150.10">
    <property type="entry name" value="Aspartate Aminotransferase, domain 1"/>
    <property type="match status" value="1"/>
</dbReference>
<evidence type="ECO:0000256" key="1">
    <source>
        <dbReference type="ARBA" id="ARBA00001933"/>
    </source>
</evidence>